<evidence type="ECO:0000259" key="1">
    <source>
        <dbReference type="Pfam" id="PF12804"/>
    </source>
</evidence>
<dbReference type="CDD" id="cd04182">
    <property type="entry name" value="GT_2_like_f"/>
    <property type="match status" value="1"/>
</dbReference>
<feature type="domain" description="MobA-like NTP transferase" evidence="1">
    <location>
        <begin position="20"/>
        <end position="177"/>
    </location>
</feature>
<dbReference type="InterPro" id="IPR025877">
    <property type="entry name" value="MobA-like_NTP_Trfase"/>
</dbReference>
<accession>A0A383ADA6</accession>
<dbReference type="GO" id="GO:0016779">
    <property type="term" value="F:nucleotidyltransferase activity"/>
    <property type="evidence" value="ECO:0007669"/>
    <property type="project" value="UniProtKB-ARBA"/>
</dbReference>
<proteinExistence type="predicted"/>
<evidence type="ECO:0000313" key="2">
    <source>
        <dbReference type="EMBL" id="SVE05068.1"/>
    </source>
</evidence>
<dbReference type="SUPFAM" id="SSF53448">
    <property type="entry name" value="Nucleotide-diphospho-sugar transferases"/>
    <property type="match status" value="1"/>
</dbReference>
<dbReference type="PANTHER" id="PTHR43777">
    <property type="entry name" value="MOLYBDENUM COFACTOR CYTIDYLYLTRANSFERASE"/>
    <property type="match status" value="1"/>
</dbReference>
<dbReference type="EMBL" id="UINC01190760">
    <property type="protein sequence ID" value="SVE05068.1"/>
    <property type="molecule type" value="Genomic_DNA"/>
</dbReference>
<reference evidence="2" key="1">
    <citation type="submission" date="2018-05" db="EMBL/GenBank/DDBJ databases">
        <authorList>
            <person name="Lanie J.A."/>
            <person name="Ng W.-L."/>
            <person name="Kazmierczak K.M."/>
            <person name="Andrzejewski T.M."/>
            <person name="Davidsen T.M."/>
            <person name="Wayne K.J."/>
            <person name="Tettelin H."/>
            <person name="Glass J.I."/>
            <person name="Rusch D."/>
            <person name="Podicherti R."/>
            <person name="Tsui H.-C.T."/>
            <person name="Winkler M.E."/>
        </authorList>
    </citation>
    <scope>NUCLEOTIDE SEQUENCE</scope>
</reference>
<organism evidence="2">
    <name type="scientific">marine metagenome</name>
    <dbReference type="NCBI Taxonomy" id="408172"/>
    <lineage>
        <taxon>unclassified sequences</taxon>
        <taxon>metagenomes</taxon>
        <taxon>ecological metagenomes</taxon>
    </lineage>
</organism>
<dbReference type="AlphaFoldDB" id="A0A383ADA6"/>
<dbReference type="Gene3D" id="3.90.550.10">
    <property type="entry name" value="Spore Coat Polysaccharide Biosynthesis Protein SpsA, Chain A"/>
    <property type="match status" value="1"/>
</dbReference>
<dbReference type="InterPro" id="IPR029044">
    <property type="entry name" value="Nucleotide-diphossugar_trans"/>
</dbReference>
<gene>
    <name evidence="2" type="ORF">METZ01_LOCUS457922</name>
</gene>
<dbReference type="PANTHER" id="PTHR43777:SF1">
    <property type="entry name" value="MOLYBDENUM COFACTOR CYTIDYLYLTRANSFERASE"/>
    <property type="match status" value="1"/>
</dbReference>
<sequence length="213" mass="23484">MQWNYMCNCELRDLDGQVEGIVLAAGRSLRMGESKMLLPFDGKRTMVEVVARCVRPLVRRLIVVVGYRGDEVTSTLAGCSVEIVRNPDLDRGMTSSVQCGIAAMNAESAALICLGDQPFLPASVFALVLSAARRSGKGIVIPTFNGRRGHPLYLAPEYRSKVLKLANDQTLHTVTRGYIDDTLEVTVDEDSVLRDIDTPADYHRERRLITEGS</sequence>
<dbReference type="Pfam" id="PF12804">
    <property type="entry name" value="NTP_transf_3"/>
    <property type="match status" value="1"/>
</dbReference>
<protein>
    <recommendedName>
        <fullName evidence="1">MobA-like NTP transferase domain-containing protein</fullName>
    </recommendedName>
</protein>
<name>A0A383ADA6_9ZZZZ</name>